<evidence type="ECO:0000313" key="7">
    <source>
        <dbReference type="EMBL" id="WWC92925.1"/>
    </source>
</evidence>
<dbReference type="Proteomes" id="UP001355207">
    <property type="component" value="Chromosome 11"/>
</dbReference>
<dbReference type="AlphaFoldDB" id="A0AAX4K7T3"/>
<dbReference type="EMBL" id="CP144108">
    <property type="protein sequence ID" value="WWC92925.1"/>
    <property type="molecule type" value="Genomic_DNA"/>
</dbReference>
<evidence type="ECO:0000259" key="6">
    <source>
        <dbReference type="PROSITE" id="PS50160"/>
    </source>
</evidence>
<dbReference type="PROSITE" id="PS50160">
    <property type="entry name" value="DNA_LIGASE_A3"/>
    <property type="match status" value="1"/>
</dbReference>
<sequence length="948" mass="107147">MDIPFESYAKLVYHLGNPPKSAQTSTKVAKALPPSKIFQSWLNHLPKPFPPGTGKHIFRLLFPHEGSRRRYGLKENKLATELERILGLKGLLKWDCVSWDNSDSGTGCLGKEVEISLRNKSISDRKSTVSIKEIDNLLDELAASSSFSQLSQNPPNFKSPQVILTTLYRESNLSPFSISVLTQIILRDLRPLLNPLPRLPVRNPTTMLRMKTNTGPDQLTLRDAMLVWDKRMWEFYIGGRGDLDKCADLVEKLDQQNWEEIVMTGPVIGTNVKIPKCKKGRSIADALSEFTGTKYAHPANEIWAETKYDGYRMQIHVDYTSDEPRITVFSKSTRNSTIDRMNAHSIILASLNIPIPTDLPMHPALLRRLKSMTETPGSKQPSTVILEAEVVPYNESSREGSRGPGIEEFWWLGLAGVTASATPLEPDFGLPKQRNRHLFLVFFDILFLNGQNLLHRRYEERRALLEETIRPIHGFSQLAERTKINLSANRNAALESLEKAFQLSSDRREEGLVLKASNSTYTNMRWQWVKLKKDYIPNLGDCIDLILLGAGWDIDRARDLRVDTSVFTTFYLGVLTNSSRVTSHRELPHFEILFRVSYGPDRIQLEYYNECLRHGRWGSKPFDKDDPFKRRLIGLSWTYTLQKGMTPPSVMFEKPLCAEVMGAGFQKLPGSELYELRWPRLQKIYEPSERGWVDALSSQGLIITAHQSLGYNVPLNSPYSPPSGEDSIRALWRSHSTVNLIDVPVLVSPKSPISPKRVKSEPNLVQFFRDSSPTPNPSGRPKDSGKQLQTAKKLTELIADDGGLFDSNQPLIPDHLRPQITSPSHITRPSPIPTISSATVPQEIPRPSGSPSNIIAFGPLLPIPLVQTSPRKSPQRNAIRPTSPVKRLILSIDWSRIDIRDQSTPIKKKQKTEDLKETKETIKRSSILKPLSLRSRMKLASRRIGVKS</sequence>
<gene>
    <name evidence="7" type="ORF">L201_007888</name>
</gene>
<dbReference type="GO" id="GO:0005634">
    <property type="term" value="C:nucleus"/>
    <property type="evidence" value="ECO:0007669"/>
    <property type="project" value="TreeGrafter"/>
</dbReference>
<keyword evidence="2" id="KW-0436">Ligase</keyword>
<comment type="similarity">
    <text evidence="1">Belongs to the ATP-dependent DNA ligase family.</text>
</comment>
<feature type="region of interest" description="Disordered" evidence="5">
    <location>
        <begin position="751"/>
        <end position="788"/>
    </location>
</feature>
<dbReference type="Gene3D" id="3.30.470.30">
    <property type="entry name" value="DNA ligase/mRNA capping enzyme"/>
    <property type="match status" value="1"/>
</dbReference>
<dbReference type="Gene3D" id="2.40.50.140">
    <property type="entry name" value="Nucleic acid-binding proteins"/>
    <property type="match status" value="1"/>
</dbReference>
<dbReference type="InterPro" id="IPR050191">
    <property type="entry name" value="ATP-dep_DNA_ligase"/>
</dbReference>
<evidence type="ECO:0000256" key="1">
    <source>
        <dbReference type="ARBA" id="ARBA00007572"/>
    </source>
</evidence>
<dbReference type="GO" id="GO:0006310">
    <property type="term" value="P:DNA recombination"/>
    <property type="evidence" value="ECO:0007669"/>
    <property type="project" value="InterPro"/>
</dbReference>
<dbReference type="InterPro" id="IPR012310">
    <property type="entry name" value="DNA_ligase_ATP-dep_cent"/>
</dbReference>
<dbReference type="GO" id="GO:0005739">
    <property type="term" value="C:mitochondrion"/>
    <property type="evidence" value="ECO:0007669"/>
    <property type="project" value="TreeGrafter"/>
</dbReference>
<dbReference type="InterPro" id="IPR016059">
    <property type="entry name" value="DNA_ligase_ATP-dep_CS"/>
</dbReference>
<dbReference type="RefSeq" id="XP_066079687.1">
    <property type="nucleotide sequence ID" value="XM_066223590.1"/>
</dbReference>
<dbReference type="GO" id="GO:0003910">
    <property type="term" value="F:DNA ligase (ATP) activity"/>
    <property type="evidence" value="ECO:0007669"/>
    <property type="project" value="InterPro"/>
</dbReference>
<keyword evidence="8" id="KW-1185">Reference proteome</keyword>
<dbReference type="GO" id="GO:1903461">
    <property type="term" value="P:Okazaki fragment processing involved in mitotic DNA replication"/>
    <property type="evidence" value="ECO:0007669"/>
    <property type="project" value="TreeGrafter"/>
</dbReference>
<keyword evidence="4" id="KW-0067">ATP-binding</keyword>
<dbReference type="GO" id="GO:0003677">
    <property type="term" value="F:DNA binding"/>
    <property type="evidence" value="ECO:0007669"/>
    <property type="project" value="InterPro"/>
</dbReference>
<reference evidence="7 8" key="1">
    <citation type="submission" date="2024-01" db="EMBL/GenBank/DDBJ databases">
        <title>Comparative genomics of Cryptococcus and Kwoniella reveals pathogenesis evolution and contrasting modes of karyotype evolution via chromosome fusion or intercentromeric recombination.</title>
        <authorList>
            <person name="Coelho M.A."/>
            <person name="David-Palma M."/>
            <person name="Shea T."/>
            <person name="Bowers K."/>
            <person name="McGinley-Smith S."/>
            <person name="Mohammad A.W."/>
            <person name="Gnirke A."/>
            <person name="Yurkov A.M."/>
            <person name="Nowrousian M."/>
            <person name="Sun S."/>
            <person name="Cuomo C.A."/>
            <person name="Heitman J."/>
        </authorList>
    </citation>
    <scope>NUCLEOTIDE SEQUENCE [LARGE SCALE GENOMIC DNA]</scope>
    <source>
        <strain evidence="7 8">CBS 6074</strain>
    </source>
</reference>
<dbReference type="InterPro" id="IPR012308">
    <property type="entry name" value="DNA_ligase_ATP-dep_N"/>
</dbReference>
<dbReference type="PROSITE" id="PS00333">
    <property type="entry name" value="DNA_LIGASE_A2"/>
    <property type="match status" value="1"/>
</dbReference>
<dbReference type="Gene3D" id="1.10.3260.10">
    <property type="entry name" value="DNA ligase, ATP-dependent, N-terminal domain"/>
    <property type="match status" value="1"/>
</dbReference>
<dbReference type="SUPFAM" id="SSF56091">
    <property type="entry name" value="DNA ligase/mRNA capping enzyme, catalytic domain"/>
    <property type="match status" value="1"/>
</dbReference>
<name>A0AAX4K7T3_9TREE</name>
<dbReference type="GeneID" id="91098556"/>
<dbReference type="Pfam" id="PF04675">
    <property type="entry name" value="DNA_ligase_A_N"/>
    <property type="match status" value="1"/>
</dbReference>
<protein>
    <recommendedName>
        <fullName evidence="6">ATP-dependent DNA ligase family profile domain-containing protein</fullName>
    </recommendedName>
</protein>
<proteinExistence type="inferred from homology"/>
<dbReference type="Pfam" id="PF01068">
    <property type="entry name" value="DNA_ligase_A_M"/>
    <property type="match status" value="1"/>
</dbReference>
<evidence type="ECO:0000313" key="8">
    <source>
        <dbReference type="Proteomes" id="UP001355207"/>
    </source>
</evidence>
<dbReference type="GO" id="GO:0006281">
    <property type="term" value="P:DNA repair"/>
    <property type="evidence" value="ECO:0007669"/>
    <property type="project" value="InterPro"/>
</dbReference>
<accession>A0AAX4K7T3</accession>
<evidence type="ECO:0000256" key="3">
    <source>
        <dbReference type="ARBA" id="ARBA00022741"/>
    </source>
</evidence>
<dbReference type="PANTHER" id="PTHR45674">
    <property type="entry name" value="DNA LIGASE 1/3 FAMILY MEMBER"/>
    <property type="match status" value="1"/>
</dbReference>
<evidence type="ECO:0000256" key="5">
    <source>
        <dbReference type="SAM" id="MobiDB-lite"/>
    </source>
</evidence>
<feature type="domain" description="ATP-dependent DNA ligase family profile" evidence="6">
    <location>
        <begin position="431"/>
        <end position="576"/>
    </location>
</feature>
<dbReference type="InterPro" id="IPR036599">
    <property type="entry name" value="DNA_ligase_N_sf"/>
</dbReference>
<keyword evidence="3" id="KW-0547">Nucleotide-binding</keyword>
<evidence type="ECO:0000256" key="4">
    <source>
        <dbReference type="ARBA" id="ARBA00022840"/>
    </source>
</evidence>
<dbReference type="PANTHER" id="PTHR45674:SF12">
    <property type="entry name" value="ATP DEPENDENT DNA LIGASE DOMAIN-CONTAINING PROTEIN"/>
    <property type="match status" value="1"/>
</dbReference>
<evidence type="ECO:0000256" key="2">
    <source>
        <dbReference type="ARBA" id="ARBA00022598"/>
    </source>
</evidence>
<organism evidence="7 8">
    <name type="scientific">Kwoniella dendrophila CBS 6074</name>
    <dbReference type="NCBI Taxonomy" id="1295534"/>
    <lineage>
        <taxon>Eukaryota</taxon>
        <taxon>Fungi</taxon>
        <taxon>Dikarya</taxon>
        <taxon>Basidiomycota</taxon>
        <taxon>Agaricomycotina</taxon>
        <taxon>Tremellomycetes</taxon>
        <taxon>Tremellales</taxon>
        <taxon>Cryptococcaceae</taxon>
        <taxon>Kwoniella</taxon>
    </lineage>
</organism>
<dbReference type="InterPro" id="IPR012340">
    <property type="entry name" value="NA-bd_OB-fold"/>
</dbReference>
<dbReference type="GO" id="GO:0005524">
    <property type="term" value="F:ATP binding"/>
    <property type="evidence" value="ECO:0007669"/>
    <property type="project" value="UniProtKB-KW"/>
</dbReference>